<dbReference type="InterPro" id="IPR027417">
    <property type="entry name" value="P-loop_NTPase"/>
</dbReference>
<dbReference type="Pfam" id="PF13671">
    <property type="entry name" value="AAA_33"/>
    <property type="match status" value="1"/>
</dbReference>
<protein>
    <recommendedName>
        <fullName evidence="3">P-loop containing nucleoside triphosphate hydrolase protein</fullName>
    </recommendedName>
</protein>
<dbReference type="EMBL" id="QKYT01000152">
    <property type="protein sequence ID" value="RIA91442.1"/>
    <property type="molecule type" value="Genomic_DNA"/>
</dbReference>
<name>A0A397T0S8_9GLOM</name>
<proteinExistence type="predicted"/>
<feature type="non-terminal residue" evidence="1">
    <location>
        <position position="1"/>
    </location>
</feature>
<dbReference type="SUPFAM" id="SSF52540">
    <property type="entry name" value="P-loop containing nucleoside triphosphate hydrolases"/>
    <property type="match status" value="1"/>
</dbReference>
<accession>A0A397T0S8</accession>
<feature type="non-terminal residue" evidence="1">
    <location>
        <position position="110"/>
    </location>
</feature>
<evidence type="ECO:0000313" key="2">
    <source>
        <dbReference type="Proteomes" id="UP000265703"/>
    </source>
</evidence>
<keyword evidence="2" id="KW-1185">Reference proteome</keyword>
<reference evidence="1 2" key="1">
    <citation type="submission" date="2018-06" db="EMBL/GenBank/DDBJ databases">
        <title>Comparative genomics reveals the genomic features of Rhizophagus irregularis, R. cerebriforme, R. diaphanum and Gigaspora rosea, and their symbiotic lifestyle signature.</title>
        <authorList>
            <person name="Morin E."/>
            <person name="San Clemente H."/>
            <person name="Chen E.C.H."/>
            <person name="De La Providencia I."/>
            <person name="Hainaut M."/>
            <person name="Kuo A."/>
            <person name="Kohler A."/>
            <person name="Murat C."/>
            <person name="Tang N."/>
            <person name="Roy S."/>
            <person name="Loubradou J."/>
            <person name="Henrissat B."/>
            <person name="Grigoriev I.V."/>
            <person name="Corradi N."/>
            <person name="Roux C."/>
            <person name="Martin F.M."/>
        </authorList>
    </citation>
    <scope>NUCLEOTIDE SEQUENCE [LARGE SCALE GENOMIC DNA]</scope>
    <source>
        <strain evidence="1 2">DAOM 227022</strain>
    </source>
</reference>
<evidence type="ECO:0008006" key="3">
    <source>
        <dbReference type="Google" id="ProtNLM"/>
    </source>
</evidence>
<gene>
    <name evidence="1" type="ORF">C1645_672671</name>
</gene>
<evidence type="ECO:0000313" key="1">
    <source>
        <dbReference type="EMBL" id="RIA91442.1"/>
    </source>
</evidence>
<sequence>QGKNVIVDRCNFDEEQRKTWINLAYQFKLSIDAIILDTPYEICENRILKRKDHPTQVHGKDGLNILENFKQIFKPPNYNEGFERILNVKPDEIVDCKEDDIKEIIRKLDE</sequence>
<dbReference type="STRING" id="658196.A0A397T0S8"/>
<dbReference type="Proteomes" id="UP000265703">
    <property type="component" value="Unassembled WGS sequence"/>
</dbReference>
<comment type="caution">
    <text evidence="1">The sequence shown here is derived from an EMBL/GenBank/DDBJ whole genome shotgun (WGS) entry which is preliminary data.</text>
</comment>
<dbReference type="Gene3D" id="3.40.50.300">
    <property type="entry name" value="P-loop containing nucleotide triphosphate hydrolases"/>
    <property type="match status" value="1"/>
</dbReference>
<organism evidence="1 2">
    <name type="scientific">Glomus cerebriforme</name>
    <dbReference type="NCBI Taxonomy" id="658196"/>
    <lineage>
        <taxon>Eukaryota</taxon>
        <taxon>Fungi</taxon>
        <taxon>Fungi incertae sedis</taxon>
        <taxon>Mucoromycota</taxon>
        <taxon>Glomeromycotina</taxon>
        <taxon>Glomeromycetes</taxon>
        <taxon>Glomerales</taxon>
        <taxon>Glomeraceae</taxon>
        <taxon>Glomus</taxon>
    </lineage>
</organism>
<dbReference type="AlphaFoldDB" id="A0A397T0S8"/>